<gene>
    <name evidence="1" type="ORF">C4A77_20110</name>
</gene>
<evidence type="ECO:0000313" key="1">
    <source>
        <dbReference type="EMBL" id="PPA93131.1"/>
    </source>
</evidence>
<protein>
    <recommendedName>
        <fullName evidence="3">DUF2935 domain-containing protein</fullName>
    </recommendedName>
</protein>
<dbReference type="Pfam" id="PF11155">
    <property type="entry name" value="DUF2935"/>
    <property type="match status" value="2"/>
</dbReference>
<reference evidence="1 2" key="1">
    <citation type="submission" date="2018-02" db="EMBL/GenBank/DDBJ databases">
        <title>Comparative analysis of genomes of three Brevibacillus laterosporus strains producers of potent antimicrobials isolated from silage.</title>
        <authorList>
            <person name="Kojic M."/>
            <person name="Miljkovic M."/>
            <person name="Studholme D."/>
            <person name="Filipic B."/>
        </authorList>
    </citation>
    <scope>NUCLEOTIDE SEQUENCE [LARGE SCALE GENOMIC DNA]</scope>
    <source>
        <strain evidence="1 2">BGSP11</strain>
    </source>
</reference>
<evidence type="ECO:0000313" key="2">
    <source>
        <dbReference type="Proteomes" id="UP000239759"/>
    </source>
</evidence>
<dbReference type="Proteomes" id="UP000239759">
    <property type="component" value="Unassembled WGS sequence"/>
</dbReference>
<accession>A0AAP8U3K9</accession>
<organism evidence="1 2">
    <name type="scientific">Brevibacillus laterosporus</name>
    <name type="common">Bacillus laterosporus</name>
    <dbReference type="NCBI Taxonomy" id="1465"/>
    <lineage>
        <taxon>Bacteria</taxon>
        <taxon>Bacillati</taxon>
        <taxon>Bacillota</taxon>
        <taxon>Bacilli</taxon>
        <taxon>Bacillales</taxon>
        <taxon>Paenibacillaceae</taxon>
        <taxon>Brevibacillus</taxon>
    </lineage>
</organism>
<evidence type="ECO:0008006" key="3">
    <source>
        <dbReference type="Google" id="ProtNLM"/>
    </source>
</evidence>
<comment type="caution">
    <text evidence="1">The sequence shown here is derived from an EMBL/GenBank/DDBJ whole genome shotgun (WGS) entry which is preliminary data.</text>
</comment>
<name>A0AAP8U3K9_BRELA</name>
<proteinExistence type="predicted"/>
<dbReference type="SUPFAM" id="SSF158430">
    <property type="entry name" value="Bacillus cereus metalloprotein-like"/>
    <property type="match status" value="2"/>
</dbReference>
<dbReference type="RefSeq" id="WP_104033108.1">
    <property type="nucleotide sequence ID" value="NZ_JARMDU010000017.1"/>
</dbReference>
<dbReference type="AlphaFoldDB" id="A0AAP8U3K9"/>
<dbReference type="EMBL" id="PRKQ01000031">
    <property type="protein sequence ID" value="PPA93131.1"/>
    <property type="molecule type" value="Genomic_DNA"/>
</dbReference>
<dbReference type="InterPro" id="IPR021328">
    <property type="entry name" value="CotB-like"/>
</dbReference>
<sequence>MKTSRDDILFENRFWLQILGDHSRFIFESLAPKEQTEIEQANYFIHTFDKLLDYARRNSSAEEINTLNQKANTEVQNLRQFKLHLLERHLIGKISISLPPTFINHMINELEEYERILEACLSGNWPPSCHPLHFHLLWLSDAVGHAESISSNLDMVENYYKQKSKHFSKQFQHFYQKAIELAGYLRTNLSDFPALNRFNHQAEMEIKLFQAFLHELEDLRLKDELLGTLSPLMADHMSREECYYLMKLSEVSDVKSPDCYPTRPRIDIPCANNTDRHNHCCDWH</sequence>
<dbReference type="Gene3D" id="1.20.1260.120">
    <property type="entry name" value="Protein of unknown function DUF2935"/>
    <property type="match status" value="1"/>
</dbReference>